<evidence type="ECO:0000313" key="2">
    <source>
        <dbReference type="EMBL" id="RSK24201.1"/>
    </source>
</evidence>
<keyword evidence="1" id="KW-0812">Transmembrane</keyword>
<accession>A0A3R9N659</accession>
<gene>
    <name evidence="2" type="ORF">EI290_20690</name>
</gene>
<dbReference type="RefSeq" id="WP_125433557.1">
    <property type="nucleotide sequence ID" value="NZ_RWIS01000018.1"/>
</dbReference>
<sequence>MAQSTDSALSQFTALATNALSILLGVSSGVVTSTTQSPVIGIAESLGTIYYAVLGGAASYCVKLLLDAGIRKLRSRWATRRAAAVPAPAPVLVSSSELLAS</sequence>
<dbReference type="Proteomes" id="UP000280066">
    <property type="component" value="Unassembled WGS sequence"/>
</dbReference>
<evidence type="ECO:0000256" key="1">
    <source>
        <dbReference type="SAM" id="Phobius"/>
    </source>
</evidence>
<comment type="caution">
    <text evidence="2">The sequence shown here is derived from an EMBL/GenBank/DDBJ whole genome shotgun (WGS) entry which is preliminary data.</text>
</comment>
<keyword evidence="1" id="KW-0472">Membrane</keyword>
<dbReference type="EMBL" id="RWIS01000018">
    <property type="protein sequence ID" value="RSK24201.1"/>
    <property type="molecule type" value="Genomic_DNA"/>
</dbReference>
<proteinExistence type="predicted"/>
<feature type="transmembrane region" description="Helical" evidence="1">
    <location>
        <begin position="12"/>
        <end position="29"/>
    </location>
</feature>
<evidence type="ECO:0000313" key="3">
    <source>
        <dbReference type="Proteomes" id="UP000280066"/>
    </source>
</evidence>
<protein>
    <submittedName>
        <fullName evidence="2">Uncharacterized protein</fullName>
    </submittedName>
</protein>
<dbReference type="AlphaFoldDB" id="A0A3R9N659"/>
<name>A0A3R9N659_9BACT</name>
<organism evidence="2 3">
    <name type="scientific">Hymenobacter metallilatus</name>
    <dbReference type="NCBI Taxonomy" id="2493666"/>
    <lineage>
        <taxon>Bacteria</taxon>
        <taxon>Pseudomonadati</taxon>
        <taxon>Bacteroidota</taxon>
        <taxon>Cytophagia</taxon>
        <taxon>Cytophagales</taxon>
        <taxon>Hymenobacteraceae</taxon>
        <taxon>Hymenobacter</taxon>
    </lineage>
</organism>
<reference evidence="2 3" key="1">
    <citation type="submission" date="2018-12" db="EMBL/GenBank/DDBJ databases">
        <authorList>
            <person name="Feng G."/>
            <person name="Zhu H."/>
        </authorList>
    </citation>
    <scope>NUCLEOTIDE SEQUENCE [LARGE SCALE GENOMIC DNA]</scope>
    <source>
        <strain evidence="2 3">9PBR-2</strain>
    </source>
</reference>
<keyword evidence="1" id="KW-1133">Transmembrane helix</keyword>
<keyword evidence="3" id="KW-1185">Reference proteome</keyword>
<feature type="transmembrane region" description="Helical" evidence="1">
    <location>
        <begin position="49"/>
        <end position="66"/>
    </location>
</feature>